<feature type="region of interest" description="Disordered" evidence="1">
    <location>
        <begin position="1013"/>
        <end position="1042"/>
    </location>
</feature>
<organism evidence="2 3">
    <name type="scientific">Orbilia ellipsospora</name>
    <dbReference type="NCBI Taxonomy" id="2528407"/>
    <lineage>
        <taxon>Eukaryota</taxon>
        <taxon>Fungi</taxon>
        <taxon>Dikarya</taxon>
        <taxon>Ascomycota</taxon>
        <taxon>Pezizomycotina</taxon>
        <taxon>Orbiliomycetes</taxon>
        <taxon>Orbiliales</taxon>
        <taxon>Orbiliaceae</taxon>
        <taxon>Orbilia</taxon>
    </lineage>
</organism>
<proteinExistence type="predicted"/>
<feature type="region of interest" description="Disordered" evidence="1">
    <location>
        <begin position="402"/>
        <end position="467"/>
    </location>
</feature>
<sequence>MSASSAHAYLTNSPPIPFYAESPETSRQLFKAATTPSPRIKRRRRDSGKTKSPLSDENHSFRSSNSPSLIVEASVKDDVFASRDKGKGKEKEVPSGFGLGLGIPVLPRDSGITDEPLIAWRFSENSLKSPPSPSPTESIDGDSVVVPPGDQSSIYTLTPGPAWPPPASTDTSPETTPRNSLDAENVVQRESAGSIDYYDMPLSPMTPAIVELLDEISTMERPPSSNAQKQVTTVQAWVMDMPIMGVKTGGREVRVRKMRSWRNLRALGTRTSQFELLKSTTSSLPSPPITPPGEGTEEQQEEEDQAESEGEEIEHTQTTFKSFLPDSPVENPFYDDYEDIIEAHLSPLEPPVIPVEEPKTFTFVLDPSSPEIERQPQDWPDETPGDSRVQSELLDAYALLGTPPLAAPDSPATQQETFEPVTPDPNSDLVGEIEALLRSSPLRREQQQQQEEQPAEEVDETTPTQARMNTNVGIMDLVEDPEATPKVLQPPAFPGLNRNDTQESINSVATNDTVFFTPTEIRTPYLEISNPLEPAPPVPTEVRPQTPPPAPVLTATSSTHSTPTRPPIPTRRSSLSHSRNVSAETIPGKSYPPTSQRPGAHVRGKSIDSSSVYNDRGRINPPAQRQRSSSANAITDEQLRGRGRSRSIDDGPPQIPVRKSSVGKTGKATQLLDTWLRKDSSTASPQRPSLATILNSHKASDESVVRSESNRFSFSSGIEILGVGEKIEVVNAGLVPSGSVKEVLVRTGSKGTKPAEFPEIAVASPVEEVKKPEFPIAPQHVPQFSFGEGPDLSLGEGSSTVKGKGKGKERALDQTWPTMPVTFQLIPPTPSATEESANRVRQLGYQPPPIPDIPDQTTTAAPLRKATPNPLSGVPVVHSHSASDSIHSIPLPPRLPSVVHEISGVRPATAPEPLIDFENTTPGLDQPRRPSLRDRPTGFKKSKLSPWWKPKYSYFHEYPYGAEYDGEYRPHTTSGFITSESDVSSGKRKKNHRTVSLGKVQLEFVGVKGLRESYRERKESKKRRKALKEALSSPPVAFDPRT</sequence>
<feature type="region of interest" description="Disordered" evidence="1">
    <location>
        <begin position="485"/>
        <end position="511"/>
    </location>
</feature>
<feature type="compositionally biased region" description="Basic and acidic residues" evidence="1">
    <location>
        <begin position="74"/>
        <end position="93"/>
    </location>
</feature>
<feature type="region of interest" description="Disordered" evidence="1">
    <location>
        <begin position="272"/>
        <end position="335"/>
    </location>
</feature>
<comment type="caution">
    <text evidence="2">The sequence shown here is derived from an EMBL/GenBank/DDBJ whole genome shotgun (WGS) entry which is preliminary data.</text>
</comment>
<dbReference type="AlphaFoldDB" id="A0AAV9XKZ0"/>
<feature type="region of interest" description="Disordered" evidence="1">
    <location>
        <begin position="366"/>
        <end position="389"/>
    </location>
</feature>
<feature type="compositionally biased region" description="Polar residues" evidence="1">
    <location>
        <begin position="168"/>
        <end position="179"/>
    </location>
</feature>
<protein>
    <submittedName>
        <fullName evidence="2">Uncharacterized protein</fullName>
    </submittedName>
</protein>
<dbReference type="EMBL" id="JAVHJO010000002">
    <property type="protein sequence ID" value="KAK6542765.1"/>
    <property type="molecule type" value="Genomic_DNA"/>
</dbReference>
<feature type="compositionally biased region" description="Polar residues" evidence="1">
    <location>
        <begin position="498"/>
        <end position="511"/>
    </location>
</feature>
<name>A0AAV9XKZ0_9PEZI</name>
<evidence type="ECO:0000313" key="3">
    <source>
        <dbReference type="Proteomes" id="UP001365542"/>
    </source>
</evidence>
<reference evidence="2 3" key="1">
    <citation type="submission" date="2019-10" db="EMBL/GenBank/DDBJ databases">
        <authorList>
            <person name="Palmer J.M."/>
        </authorList>
    </citation>
    <scope>NUCLEOTIDE SEQUENCE [LARGE SCALE GENOMIC DNA]</scope>
    <source>
        <strain evidence="2 3">TWF694</strain>
    </source>
</reference>
<accession>A0AAV9XKZ0</accession>
<feature type="region of interest" description="Disordered" evidence="1">
    <location>
        <begin position="123"/>
        <end position="183"/>
    </location>
</feature>
<feature type="region of interest" description="Disordered" evidence="1">
    <location>
        <begin position="909"/>
        <end position="943"/>
    </location>
</feature>
<feature type="compositionally biased region" description="Polar residues" evidence="1">
    <location>
        <begin position="623"/>
        <end position="635"/>
    </location>
</feature>
<feature type="region of interest" description="Disordered" evidence="1">
    <location>
        <begin position="527"/>
        <end position="668"/>
    </location>
</feature>
<keyword evidence="3" id="KW-1185">Reference proteome</keyword>
<feature type="compositionally biased region" description="Basic and acidic residues" evidence="1">
    <location>
        <begin position="926"/>
        <end position="937"/>
    </location>
</feature>
<dbReference type="Proteomes" id="UP001365542">
    <property type="component" value="Unassembled WGS sequence"/>
</dbReference>
<feature type="compositionally biased region" description="Acidic residues" evidence="1">
    <location>
        <begin position="295"/>
        <end position="312"/>
    </location>
</feature>
<feature type="compositionally biased region" description="Pro residues" evidence="1">
    <location>
        <begin position="533"/>
        <end position="551"/>
    </location>
</feature>
<feature type="compositionally biased region" description="Polar residues" evidence="1">
    <location>
        <begin position="1"/>
        <end position="13"/>
    </location>
</feature>
<feature type="region of interest" description="Disordered" evidence="1">
    <location>
        <begin position="1"/>
        <end position="108"/>
    </location>
</feature>
<gene>
    <name evidence="2" type="ORF">TWF694_006706</name>
</gene>
<feature type="compositionally biased region" description="Low complexity" evidence="1">
    <location>
        <begin position="275"/>
        <end position="284"/>
    </location>
</feature>
<evidence type="ECO:0000313" key="2">
    <source>
        <dbReference type="EMBL" id="KAK6542765.1"/>
    </source>
</evidence>
<evidence type="ECO:0000256" key="1">
    <source>
        <dbReference type="SAM" id="MobiDB-lite"/>
    </source>
</evidence>
<feature type="compositionally biased region" description="Low complexity" evidence="1">
    <location>
        <begin position="554"/>
        <end position="563"/>
    </location>
</feature>